<name>A0A061IRR7_TRYRA</name>
<feature type="transmembrane region" description="Helical" evidence="1">
    <location>
        <begin position="12"/>
        <end position="29"/>
    </location>
</feature>
<keyword evidence="1" id="KW-0812">Transmembrane</keyword>
<organism evidence="2 3">
    <name type="scientific">Trypanosoma rangeli SC58</name>
    <dbReference type="NCBI Taxonomy" id="429131"/>
    <lineage>
        <taxon>Eukaryota</taxon>
        <taxon>Discoba</taxon>
        <taxon>Euglenozoa</taxon>
        <taxon>Kinetoplastea</taxon>
        <taxon>Metakinetoplastina</taxon>
        <taxon>Trypanosomatida</taxon>
        <taxon>Trypanosomatidae</taxon>
        <taxon>Trypanosoma</taxon>
        <taxon>Herpetosoma</taxon>
    </lineage>
</organism>
<dbReference type="EMBL" id="AUPL01007264">
    <property type="protein sequence ID" value="ESL05143.1"/>
    <property type="molecule type" value="Genomic_DNA"/>
</dbReference>
<keyword evidence="1" id="KW-1133">Transmembrane helix</keyword>
<accession>A0A061IRR7</accession>
<evidence type="ECO:0000256" key="1">
    <source>
        <dbReference type="SAM" id="Phobius"/>
    </source>
</evidence>
<evidence type="ECO:0000313" key="3">
    <source>
        <dbReference type="Proteomes" id="UP000031737"/>
    </source>
</evidence>
<reference evidence="2 3" key="1">
    <citation type="submission" date="2013-07" db="EMBL/GenBank/DDBJ databases">
        <authorList>
            <person name="Stoco P.H."/>
            <person name="Wagner G."/>
            <person name="Gerber A."/>
            <person name="Zaha A."/>
            <person name="Thompson C."/>
            <person name="Bartholomeu D.C."/>
            <person name="Luckemeyer D.D."/>
            <person name="Bahia D."/>
            <person name="Loreto E."/>
            <person name="Prestes E.B."/>
            <person name="Lima F.M."/>
            <person name="Rodrigues-Luiz G."/>
            <person name="Vallejo G.A."/>
            <person name="Filho J.F."/>
            <person name="Monteiro K.M."/>
            <person name="Tyler K.M."/>
            <person name="de Almeida L.G."/>
            <person name="Ortiz M.F."/>
            <person name="Siervo M.A."/>
            <person name="de Moraes M.H."/>
            <person name="Cunha O.L."/>
            <person name="Mendonca-Neto R."/>
            <person name="Silva R."/>
            <person name="Teixeira S.M."/>
            <person name="Murta S.M."/>
            <person name="Sincero T.C."/>
            <person name="Mendes T.A."/>
            <person name="Urmenyi T.P."/>
            <person name="Silva V.G."/>
            <person name="da Rocha W.D."/>
            <person name="Andersson B."/>
            <person name="Romanha A.J."/>
            <person name="Steindel M."/>
            <person name="de Vasconcelos A.T."/>
            <person name="Grisard E.C."/>
        </authorList>
    </citation>
    <scope>NUCLEOTIDE SEQUENCE [LARGE SCALE GENOMIC DNA]</scope>
    <source>
        <strain evidence="2 3">SC58</strain>
    </source>
</reference>
<gene>
    <name evidence="2" type="ORF">TRSC58_07232</name>
</gene>
<protein>
    <submittedName>
        <fullName evidence="2">Uncharacterized protein</fullName>
    </submittedName>
</protein>
<proteinExistence type="predicted"/>
<dbReference type="VEuPathDB" id="TriTrypDB:TRSC58_07232"/>
<comment type="caution">
    <text evidence="2">The sequence shown here is derived from an EMBL/GenBank/DDBJ whole genome shotgun (WGS) entry which is preliminary data.</text>
</comment>
<dbReference type="AlphaFoldDB" id="A0A061IRR7"/>
<evidence type="ECO:0000313" key="2">
    <source>
        <dbReference type="EMBL" id="ESL05143.1"/>
    </source>
</evidence>
<dbReference type="Proteomes" id="UP000031737">
    <property type="component" value="Unassembled WGS sequence"/>
</dbReference>
<keyword evidence="1" id="KW-0472">Membrane</keyword>
<keyword evidence="3" id="KW-1185">Reference proteome</keyword>
<sequence>MFGGHRDRRKRACVCCCCFFAFVIPFHFLTNSPSYRLCVFVRVFVVKPVVPPTEVISWCRGCAAAATRLGEGDGAHFCFCF</sequence>